<dbReference type="InterPro" id="IPR050585">
    <property type="entry name" value="Xaa-Pro_dipeptidyl-ppase/CocE"/>
</dbReference>
<dbReference type="SUPFAM" id="SSF49785">
    <property type="entry name" value="Galactose-binding domain-like"/>
    <property type="match status" value="1"/>
</dbReference>
<dbReference type="Pfam" id="PF08530">
    <property type="entry name" value="PepX_C"/>
    <property type="match status" value="1"/>
</dbReference>
<dbReference type="EMBL" id="CP013140">
    <property type="protein sequence ID" value="ALN55768.1"/>
    <property type="molecule type" value="Genomic_DNA"/>
</dbReference>
<dbReference type="InterPro" id="IPR005674">
    <property type="entry name" value="CocE/Ser_esterase"/>
</dbReference>
<sequence>MTFMQNRLSTQRGALAASMLLTLLMATQTQAQTAPMTPDITGKPFVAPTQDADYDKRVAMIPMRDGTQLYTVIVVPKGAKNAPMLLTRTPYDAAGRAKRLDSPRMLDILPQGDEVFVQAGYIRVFQDVRGKYGSHGDYVMTRPLRGPLNPTKVDHATDAWDTIDWLVKHVPESNGRVGMLGSSYEGFTVAMALTDPHPALKVAAPQSPMIDGWMGDDWLNYGAFRQVNFGYFVGQLSKRGKGGSIASTGYDDYTTFLRAGSAGDYARANGLEQLPWWRKLTEHPAYDAFWQEQALDRTLASTPVKVPTMWLQGLWDQEDMWGANHAYQAMEPRDAGNDRNYLVMGPWRHSQVNYEARNLGAIKFDGDTALQFRRDVLKPFFDQYLVAGAPKADTPPVLVYNTGEDHWDRLPNWPRSCAQGCASTAKPLYLRAGGQLSFQPPRAGDDAFEEYVSDPAKPVPFAPRPVRFGDRDMWTSWLVKDQRFVDGRPDVLTFVTEPLSEPLRIAGTPQVNLQASTSGSDSDWVVKLIDVYPDQVASAPEMGGYELPIALAIFRGRYRESFEHAKAIAQDRPLPYRFALPQANHVFQRGHRVMVQVQSTLFPLYDRNPQTFVPNVYFARPGDYRKATQRVWHSPDTASSIALPVY</sequence>
<reference evidence="4 5" key="1">
    <citation type="submission" date="2015-11" db="EMBL/GenBank/DDBJ databases">
        <title>Genome sequences of Lysobacter enzymogenes strain C3 and Lysobacter antibioticus ATCC 29479.</title>
        <authorList>
            <person name="Kobayashi D.Y."/>
        </authorList>
    </citation>
    <scope>NUCLEOTIDE SEQUENCE [LARGE SCALE GENOMIC DNA]</scope>
    <source>
        <strain evidence="4 5">C3</strain>
    </source>
</reference>
<dbReference type="InterPro" id="IPR029058">
    <property type="entry name" value="AB_hydrolase_fold"/>
</dbReference>
<feature type="domain" description="Xaa-Pro dipeptidyl-peptidase C-terminal" evidence="3">
    <location>
        <begin position="378"/>
        <end position="642"/>
    </location>
</feature>
<dbReference type="Proteomes" id="UP000061569">
    <property type="component" value="Chromosome"/>
</dbReference>
<dbReference type="Gene3D" id="2.60.120.260">
    <property type="entry name" value="Galactose-binding domain-like"/>
    <property type="match status" value="1"/>
</dbReference>
<proteinExistence type="predicted"/>
<dbReference type="Gene3D" id="3.40.50.1820">
    <property type="entry name" value="alpha/beta hydrolase"/>
    <property type="match status" value="1"/>
</dbReference>
<dbReference type="InterPro" id="IPR008979">
    <property type="entry name" value="Galactose-bd-like_sf"/>
</dbReference>
<dbReference type="Gene3D" id="1.10.3020.10">
    <property type="entry name" value="alpha-amino acid ester hydrolase ( Helical cap domain)"/>
    <property type="match status" value="1"/>
</dbReference>
<protein>
    <submittedName>
        <fullName evidence="4">Alpha-amino acid ester hydrolase</fullName>
    </submittedName>
</protein>
<dbReference type="GO" id="GO:0008239">
    <property type="term" value="F:dipeptidyl-peptidase activity"/>
    <property type="evidence" value="ECO:0007669"/>
    <property type="project" value="InterPro"/>
</dbReference>
<feature type="chain" id="PRO_5006594898" evidence="2">
    <location>
        <begin position="32"/>
        <end position="646"/>
    </location>
</feature>
<evidence type="ECO:0000256" key="1">
    <source>
        <dbReference type="ARBA" id="ARBA00022801"/>
    </source>
</evidence>
<dbReference type="STRING" id="69.GLE_0410"/>
<gene>
    <name evidence="4" type="ORF">GLE_0410</name>
</gene>
<dbReference type="PANTHER" id="PTHR43056">
    <property type="entry name" value="PEPTIDASE S9 PROLYL OLIGOPEPTIDASE"/>
    <property type="match status" value="1"/>
</dbReference>
<dbReference type="PATRIC" id="fig|69.6.peg.407"/>
<keyword evidence="2" id="KW-0732">Signal</keyword>
<dbReference type="SUPFAM" id="SSF53474">
    <property type="entry name" value="alpha/beta-Hydrolases"/>
    <property type="match status" value="1"/>
</dbReference>
<dbReference type="InterPro" id="IPR013736">
    <property type="entry name" value="Xaa-Pro_dipept_C"/>
</dbReference>
<evidence type="ECO:0000256" key="2">
    <source>
        <dbReference type="SAM" id="SignalP"/>
    </source>
</evidence>
<dbReference type="Pfam" id="PF02129">
    <property type="entry name" value="Peptidase_S15"/>
    <property type="match status" value="1"/>
</dbReference>
<evidence type="ECO:0000313" key="5">
    <source>
        <dbReference type="Proteomes" id="UP000061569"/>
    </source>
</evidence>
<dbReference type="InterPro" id="IPR000383">
    <property type="entry name" value="Xaa-Pro-like_dom"/>
</dbReference>
<evidence type="ECO:0000313" key="4">
    <source>
        <dbReference type="EMBL" id="ALN55768.1"/>
    </source>
</evidence>
<dbReference type="AlphaFoldDB" id="A0A0S2DBQ3"/>
<evidence type="ECO:0000259" key="3">
    <source>
        <dbReference type="SMART" id="SM00939"/>
    </source>
</evidence>
<dbReference type="SMART" id="SM00939">
    <property type="entry name" value="PepX_C"/>
    <property type="match status" value="1"/>
</dbReference>
<organism evidence="4 5">
    <name type="scientific">Lysobacter enzymogenes</name>
    <dbReference type="NCBI Taxonomy" id="69"/>
    <lineage>
        <taxon>Bacteria</taxon>
        <taxon>Pseudomonadati</taxon>
        <taxon>Pseudomonadota</taxon>
        <taxon>Gammaproteobacteria</taxon>
        <taxon>Lysobacterales</taxon>
        <taxon>Lysobacteraceae</taxon>
        <taxon>Lysobacter</taxon>
    </lineage>
</organism>
<keyword evidence="1 4" id="KW-0378">Hydrolase</keyword>
<dbReference type="KEGG" id="lez:GLE_0410"/>
<feature type="signal peptide" evidence="2">
    <location>
        <begin position="1"/>
        <end position="31"/>
    </location>
</feature>
<accession>A0A0S2DBQ3</accession>
<dbReference type="PANTHER" id="PTHR43056:SF10">
    <property type="entry name" value="COCE_NOND FAMILY, PUTATIVE (AFU_ORTHOLOGUE AFUA_7G00600)-RELATED"/>
    <property type="match status" value="1"/>
</dbReference>
<name>A0A0S2DBQ3_LYSEN</name>
<dbReference type="NCBIfam" id="TIGR00976">
    <property type="entry name" value="CocE_NonD"/>
    <property type="match status" value="1"/>
</dbReference>